<reference evidence="4" key="1">
    <citation type="journal article" date="2023" name="Arch. Microbiol.">
        <title>Desulfoferula mesophilus gen. nov. sp. nov., a mesophilic sulfate-reducing bacterium isolated from a brackish lake sediment.</title>
        <authorList>
            <person name="Watanabe T."/>
            <person name="Yabe T."/>
            <person name="Tsuji J.M."/>
            <person name="Fukui M."/>
        </authorList>
    </citation>
    <scope>NUCLEOTIDE SEQUENCE [LARGE SCALE GENOMIC DNA]</scope>
    <source>
        <strain evidence="4">12FAK</strain>
    </source>
</reference>
<name>A0AAU9E735_9BACT</name>
<sequence length="140" mass="14944">MAKRNRESGVSYFLGKGVRQQGELFFEGKAHLEGEYQGRISGRGSLLIGPSAVVEAEVEAGQVVICGQVTGNVVATERIELKKPGRLTGDLRAPLVVMEEGVHFQGRCHMAGDENQEDAGGLKLLSSPDEGESPGGLRPR</sequence>
<gene>
    <name evidence="3" type="ORF">FAK_00440</name>
</gene>
<keyword evidence="4" id="KW-1185">Reference proteome</keyword>
<evidence type="ECO:0000256" key="1">
    <source>
        <dbReference type="ARBA" id="ARBA00044755"/>
    </source>
</evidence>
<comment type="similarity">
    <text evidence="1">Belongs to the bactofilin family.</text>
</comment>
<dbReference type="KEGG" id="dmp:FAK_00440"/>
<dbReference type="Proteomes" id="UP001366166">
    <property type="component" value="Chromosome"/>
</dbReference>
<dbReference type="EMBL" id="AP028679">
    <property type="protein sequence ID" value="BEQ12978.1"/>
    <property type="molecule type" value="Genomic_DNA"/>
</dbReference>
<dbReference type="RefSeq" id="WP_338604092.1">
    <property type="nucleotide sequence ID" value="NZ_AP028679.1"/>
</dbReference>
<protein>
    <recommendedName>
        <fullName evidence="5">Polymer-forming cytoskeletal protein</fullName>
    </recommendedName>
</protein>
<organism evidence="3 4">
    <name type="scientific">Desulfoferula mesophila</name>
    <dbReference type="NCBI Taxonomy" id="3058419"/>
    <lineage>
        <taxon>Bacteria</taxon>
        <taxon>Pseudomonadati</taxon>
        <taxon>Thermodesulfobacteriota</taxon>
        <taxon>Desulfarculia</taxon>
        <taxon>Desulfarculales</taxon>
        <taxon>Desulfarculaceae</taxon>
        <taxon>Desulfoferula</taxon>
    </lineage>
</organism>
<evidence type="ECO:0000313" key="3">
    <source>
        <dbReference type="EMBL" id="BEQ12978.1"/>
    </source>
</evidence>
<evidence type="ECO:0000313" key="4">
    <source>
        <dbReference type="Proteomes" id="UP001366166"/>
    </source>
</evidence>
<dbReference type="AlphaFoldDB" id="A0AAU9E735"/>
<feature type="region of interest" description="Disordered" evidence="2">
    <location>
        <begin position="110"/>
        <end position="140"/>
    </location>
</feature>
<evidence type="ECO:0008006" key="5">
    <source>
        <dbReference type="Google" id="ProtNLM"/>
    </source>
</evidence>
<dbReference type="PANTHER" id="PTHR35024:SF4">
    <property type="entry name" value="POLYMER-FORMING CYTOSKELETAL PROTEIN"/>
    <property type="match status" value="1"/>
</dbReference>
<accession>A0AAU9E735</accession>
<dbReference type="InterPro" id="IPR007607">
    <property type="entry name" value="BacA/B"/>
</dbReference>
<proteinExistence type="inferred from homology"/>
<dbReference type="PANTHER" id="PTHR35024">
    <property type="entry name" value="HYPOTHETICAL CYTOSOLIC PROTEIN"/>
    <property type="match status" value="1"/>
</dbReference>
<evidence type="ECO:0000256" key="2">
    <source>
        <dbReference type="SAM" id="MobiDB-lite"/>
    </source>
</evidence>
<dbReference type="Pfam" id="PF04519">
    <property type="entry name" value="Bactofilin"/>
    <property type="match status" value="1"/>
</dbReference>